<evidence type="ECO:0000313" key="1">
    <source>
        <dbReference type="EMBL" id="SDE45860.1"/>
    </source>
</evidence>
<dbReference type="RefSeq" id="WP_157677195.1">
    <property type="nucleotide sequence ID" value="NZ_LT629688.1"/>
</dbReference>
<reference evidence="1 2" key="1">
    <citation type="submission" date="2016-10" db="EMBL/GenBank/DDBJ databases">
        <authorList>
            <person name="de Groot N.N."/>
        </authorList>
    </citation>
    <scope>NUCLEOTIDE SEQUENCE [LARGE SCALE GENOMIC DNA]</scope>
    <source>
        <strain evidence="1 2">MON 2.2</strain>
    </source>
</reference>
<protein>
    <submittedName>
        <fullName evidence="1">Uncharacterized protein</fullName>
    </submittedName>
</protein>
<accession>A0A1G7D4B9</accession>
<evidence type="ECO:0000313" key="2">
    <source>
        <dbReference type="Proteomes" id="UP000198546"/>
    </source>
</evidence>
<dbReference type="AlphaFoldDB" id="A0A1G7D4B9"/>
<proteinExistence type="predicted"/>
<dbReference type="EMBL" id="LT629688">
    <property type="protein sequence ID" value="SDE45860.1"/>
    <property type="molecule type" value="Genomic_DNA"/>
</dbReference>
<organism evidence="1 2">
    <name type="scientific">Auraticoccus monumenti</name>
    <dbReference type="NCBI Taxonomy" id="675864"/>
    <lineage>
        <taxon>Bacteria</taxon>
        <taxon>Bacillati</taxon>
        <taxon>Actinomycetota</taxon>
        <taxon>Actinomycetes</taxon>
        <taxon>Propionibacteriales</taxon>
        <taxon>Propionibacteriaceae</taxon>
        <taxon>Auraticoccus</taxon>
    </lineage>
</organism>
<name>A0A1G7D4B9_9ACTN</name>
<gene>
    <name evidence="1" type="ORF">SAMN04489747_3471</name>
</gene>
<dbReference type="Proteomes" id="UP000198546">
    <property type="component" value="Chromosome i"/>
</dbReference>
<sequence length="109" mass="12469">MAALWVECHDDLVVLSRRTAVEAHERATAAHAELTEALRLRDEAYAAAGYRGRWTIDPVQRRDIPGKARYRPGTFWQDAVDRQYEFTVKAAAPEILRMRVETFPVETLA</sequence>
<keyword evidence="2" id="KW-1185">Reference proteome</keyword>